<evidence type="ECO:0000256" key="4">
    <source>
        <dbReference type="ARBA" id="ARBA00023136"/>
    </source>
</evidence>
<dbReference type="Gramene" id="OMERI03G33210.1">
    <property type="protein sequence ID" value="OMERI03G33210.1"/>
    <property type="gene ID" value="OMERI03G33210"/>
</dbReference>
<evidence type="ECO:0000259" key="9">
    <source>
        <dbReference type="SMART" id="SM00271"/>
    </source>
</evidence>
<dbReference type="AlphaFoldDB" id="A0A0E0D7L6"/>
<evidence type="ECO:0000256" key="3">
    <source>
        <dbReference type="ARBA" id="ARBA00023128"/>
    </source>
</evidence>
<dbReference type="STRING" id="40149.A0A0E0D7L6"/>
<dbReference type="InterPro" id="IPR056016">
    <property type="entry name" value="DUF7595"/>
</dbReference>
<keyword evidence="4" id="KW-0472">Membrane</keyword>
<feature type="region of interest" description="Disordered" evidence="7">
    <location>
        <begin position="355"/>
        <end position="392"/>
    </location>
</feature>
<accession>A0A0E0D7L6</accession>
<dbReference type="Gene3D" id="1.10.287.110">
    <property type="entry name" value="DnaJ domain"/>
    <property type="match status" value="1"/>
</dbReference>
<evidence type="ECO:0000259" key="8">
    <source>
        <dbReference type="SMART" id="SM00256"/>
    </source>
</evidence>
<keyword evidence="3" id="KW-0496">Mitochondrion</keyword>
<evidence type="ECO:0000256" key="5">
    <source>
        <dbReference type="ARBA" id="ARBA00059031"/>
    </source>
</evidence>
<dbReference type="Pfam" id="PF24523">
    <property type="entry name" value="DUF7595"/>
    <property type="match status" value="1"/>
</dbReference>
<sequence length="502" mass="54850">MASSSTLPDDVLLEIFVRSDAASIVRCAATCRSLRRRILHQQLRRRHRAGNGNASLLLGVSYRLRTDLNTFVGVTSSSSPLRFNASLLESFEPMASRDGLLVLKQRVANNAGDGGEHRSNGFFFKGRNYSFNLCVCSIFTGGGDVTTFLPPMDPAMHVNMESHKNIYPPALLARRPRMPVPNSLPAIVGRAVHWLGVASDYWQDGAYGVRVVALDADTAAARTIDLPPGCVDRMLGCSNAKSMSKLMLAASRGGAALSLVVAEREVISVWTLEEAAAAERWSRQVVIARVAIDRSVEARRLYQTVFFEGFGERSGTVLMRIVNVGLVQLDVATKKAIVVRDSGAGKWWGRISGEPESRSTCEDALTGQRPPDLKRVITGRSEPSPAEERQDAATPLVAGLSVAAAAMGSRYMLQAWQAFRTRAAMPRVRRFYPGGFEREMTRREAALILGVRERAAFDKIKEAHKRVMVANHPDAGGSHYIASKINEAKDMLMGKGKSGSMF</sequence>
<dbReference type="InterPro" id="IPR001810">
    <property type="entry name" value="F-box_dom"/>
</dbReference>
<dbReference type="CDD" id="cd09917">
    <property type="entry name" value="F-box_SF"/>
    <property type="match status" value="1"/>
</dbReference>
<evidence type="ECO:0000256" key="7">
    <source>
        <dbReference type="SAM" id="MobiDB-lite"/>
    </source>
</evidence>
<evidence type="ECO:0000256" key="1">
    <source>
        <dbReference type="ARBA" id="ARBA00004273"/>
    </source>
</evidence>
<reference evidence="10" key="2">
    <citation type="submission" date="2018-05" db="EMBL/GenBank/DDBJ databases">
        <title>OmerRS3 (Oryza meridionalis Reference Sequence Version 3).</title>
        <authorList>
            <person name="Zhang J."/>
            <person name="Kudrna D."/>
            <person name="Lee S."/>
            <person name="Talag J."/>
            <person name="Welchert J."/>
            <person name="Wing R.A."/>
        </authorList>
    </citation>
    <scope>NUCLEOTIDE SEQUENCE [LARGE SCALE GENOMIC DNA]</scope>
    <source>
        <strain evidence="10">cv. OR44</strain>
    </source>
</reference>
<dbReference type="Proteomes" id="UP000008021">
    <property type="component" value="Chromosome 3"/>
</dbReference>
<dbReference type="PANTHER" id="PTHR35828:SF28">
    <property type="entry name" value="F-BOX DOMAIN CONTAINING PROTEIN"/>
    <property type="match status" value="1"/>
</dbReference>
<comment type="function">
    <text evidence="5">Component of the PAM complex, a complex required for the translocation of transit peptide-containing proteins from the inner membrane into the mitochondrial matrix in an ATP-dependent manner.</text>
</comment>
<dbReference type="Pfam" id="PF12937">
    <property type="entry name" value="F-box-like"/>
    <property type="match status" value="1"/>
</dbReference>
<dbReference type="InterPro" id="IPR036869">
    <property type="entry name" value="J_dom_sf"/>
</dbReference>
<dbReference type="eggNOG" id="KOG0723">
    <property type="taxonomic scope" value="Eukaryota"/>
</dbReference>
<evidence type="ECO:0000256" key="6">
    <source>
        <dbReference type="ARBA" id="ARBA00063640"/>
    </source>
</evidence>
<dbReference type="InterPro" id="IPR036047">
    <property type="entry name" value="F-box-like_dom_sf"/>
</dbReference>
<comment type="subunit">
    <text evidence="6">Probable component of the PAM complex at least composed of a mitochondrial HSP70 protein, TIMM44 and TIMM14. The complex interacts with the TIMM23 component of the TIM17:23 complex.</text>
</comment>
<keyword evidence="11" id="KW-1185">Reference proteome</keyword>
<feature type="domain" description="F-box" evidence="8">
    <location>
        <begin position="7"/>
        <end position="47"/>
    </location>
</feature>
<evidence type="ECO:0000313" key="11">
    <source>
        <dbReference type="Proteomes" id="UP000008021"/>
    </source>
</evidence>
<dbReference type="Gene3D" id="1.20.1280.50">
    <property type="match status" value="1"/>
</dbReference>
<dbReference type="InterPro" id="IPR001623">
    <property type="entry name" value="DnaJ_domain"/>
</dbReference>
<name>A0A0E0D7L6_9ORYZ</name>
<dbReference type="SMART" id="SM00256">
    <property type="entry name" value="FBOX"/>
    <property type="match status" value="1"/>
</dbReference>
<dbReference type="FunFam" id="1.10.287.110:FF:000001">
    <property type="entry name" value="Import inner membrane translocase subunit tim14"/>
    <property type="match status" value="1"/>
</dbReference>
<dbReference type="SUPFAM" id="SSF46565">
    <property type="entry name" value="Chaperone J-domain"/>
    <property type="match status" value="1"/>
</dbReference>
<feature type="domain" description="J" evidence="9">
    <location>
        <begin position="443"/>
        <end position="497"/>
    </location>
</feature>
<evidence type="ECO:0000313" key="10">
    <source>
        <dbReference type="EnsemblPlants" id="OMERI03G33210.1"/>
    </source>
</evidence>
<dbReference type="CDD" id="cd06257">
    <property type="entry name" value="DnaJ"/>
    <property type="match status" value="1"/>
</dbReference>
<dbReference type="GO" id="GO:0005743">
    <property type="term" value="C:mitochondrial inner membrane"/>
    <property type="evidence" value="ECO:0007669"/>
    <property type="project" value="UniProtKB-SubCell"/>
</dbReference>
<reference evidence="10" key="1">
    <citation type="submission" date="2015-04" db="UniProtKB">
        <authorList>
            <consortium name="EnsemblPlants"/>
        </authorList>
    </citation>
    <scope>IDENTIFICATION</scope>
</reference>
<dbReference type="EnsemblPlants" id="OMERI03G33210.1">
    <property type="protein sequence ID" value="OMERI03G33210.1"/>
    <property type="gene ID" value="OMERI03G33210"/>
</dbReference>
<dbReference type="SUPFAM" id="SSF81383">
    <property type="entry name" value="F-box domain"/>
    <property type="match status" value="1"/>
</dbReference>
<dbReference type="GO" id="GO:0005783">
    <property type="term" value="C:endoplasmic reticulum"/>
    <property type="evidence" value="ECO:0007669"/>
    <property type="project" value="UniProtKB-ARBA"/>
</dbReference>
<comment type="subcellular location">
    <subcellularLocation>
        <location evidence="1">Mitochondrion inner membrane</location>
    </subcellularLocation>
</comment>
<evidence type="ECO:0000256" key="2">
    <source>
        <dbReference type="ARBA" id="ARBA00022792"/>
    </source>
</evidence>
<dbReference type="HOGENOM" id="CLU_543363_0_0_1"/>
<protein>
    <recommendedName>
        <fullName evidence="12">J domain-containing protein</fullName>
    </recommendedName>
</protein>
<keyword evidence="2" id="KW-0999">Mitochondrion inner membrane</keyword>
<evidence type="ECO:0008006" key="12">
    <source>
        <dbReference type="Google" id="ProtNLM"/>
    </source>
</evidence>
<dbReference type="SMART" id="SM00271">
    <property type="entry name" value="DnaJ"/>
    <property type="match status" value="1"/>
</dbReference>
<dbReference type="PANTHER" id="PTHR35828">
    <property type="entry name" value="OS08G0203800 PROTEIN-RELATED"/>
    <property type="match status" value="1"/>
</dbReference>
<proteinExistence type="predicted"/>
<organism evidence="10">
    <name type="scientific">Oryza meridionalis</name>
    <dbReference type="NCBI Taxonomy" id="40149"/>
    <lineage>
        <taxon>Eukaryota</taxon>
        <taxon>Viridiplantae</taxon>
        <taxon>Streptophyta</taxon>
        <taxon>Embryophyta</taxon>
        <taxon>Tracheophyta</taxon>
        <taxon>Spermatophyta</taxon>
        <taxon>Magnoliopsida</taxon>
        <taxon>Liliopsida</taxon>
        <taxon>Poales</taxon>
        <taxon>Poaceae</taxon>
        <taxon>BOP clade</taxon>
        <taxon>Oryzoideae</taxon>
        <taxon>Oryzeae</taxon>
        <taxon>Oryzinae</taxon>
        <taxon>Oryza</taxon>
    </lineage>
</organism>